<name>A0A953HS45_9BACT</name>
<feature type="domain" description="Gfo/Idh/MocA-like oxidoreductase N-terminal" evidence="1">
    <location>
        <begin position="38"/>
        <end position="162"/>
    </location>
</feature>
<evidence type="ECO:0000313" key="3">
    <source>
        <dbReference type="EMBL" id="MBY5957365.1"/>
    </source>
</evidence>
<dbReference type="Pfam" id="PF01408">
    <property type="entry name" value="GFO_IDH_MocA"/>
    <property type="match status" value="1"/>
</dbReference>
<dbReference type="Proteomes" id="UP000753961">
    <property type="component" value="Unassembled WGS sequence"/>
</dbReference>
<dbReference type="PANTHER" id="PTHR43818">
    <property type="entry name" value="BCDNA.GH03377"/>
    <property type="match status" value="1"/>
</dbReference>
<gene>
    <name evidence="3" type="ORF">KUV50_04400</name>
</gene>
<dbReference type="GO" id="GO:0000166">
    <property type="term" value="F:nucleotide binding"/>
    <property type="evidence" value="ECO:0007669"/>
    <property type="project" value="InterPro"/>
</dbReference>
<dbReference type="EMBL" id="JAHVHU010000004">
    <property type="protein sequence ID" value="MBY5957365.1"/>
    <property type="molecule type" value="Genomic_DNA"/>
</dbReference>
<reference evidence="3" key="1">
    <citation type="submission" date="2021-06" db="EMBL/GenBank/DDBJ databases">
        <title>44 bacteria genomes isolated from Dapeng, Shenzhen.</title>
        <authorList>
            <person name="Zheng W."/>
            <person name="Yu S."/>
            <person name="Huang Y."/>
        </authorList>
    </citation>
    <scope>NUCLEOTIDE SEQUENCE</scope>
    <source>
        <strain evidence="3">DP5N28-2</strain>
    </source>
</reference>
<dbReference type="InterPro" id="IPR004104">
    <property type="entry name" value="Gfo/Idh/MocA-like_OxRdtase_C"/>
</dbReference>
<dbReference type="SUPFAM" id="SSF51735">
    <property type="entry name" value="NAD(P)-binding Rossmann-fold domains"/>
    <property type="match status" value="1"/>
</dbReference>
<proteinExistence type="predicted"/>
<dbReference type="PANTHER" id="PTHR43818:SF5">
    <property type="entry name" value="OXIDOREDUCTASE FAMILY PROTEIN"/>
    <property type="match status" value="1"/>
</dbReference>
<protein>
    <submittedName>
        <fullName evidence="3">Gfo/Idh/MocA family oxidoreductase</fullName>
    </submittedName>
</protein>
<dbReference type="AlphaFoldDB" id="A0A953HS45"/>
<dbReference type="Pfam" id="PF02894">
    <property type="entry name" value="GFO_IDH_MocA_C"/>
    <property type="match status" value="1"/>
</dbReference>
<comment type="caution">
    <text evidence="3">The sequence shown here is derived from an EMBL/GenBank/DDBJ whole genome shotgun (WGS) entry which is preliminary data.</text>
</comment>
<evidence type="ECO:0000313" key="4">
    <source>
        <dbReference type="Proteomes" id="UP000753961"/>
    </source>
</evidence>
<accession>A0A953HS45</accession>
<dbReference type="InterPro" id="IPR000683">
    <property type="entry name" value="Gfo/Idh/MocA-like_OxRdtase_N"/>
</dbReference>
<dbReference type="Gene3D" id="3.40.50.720">
    <property type="entry name" value="NAD(P)-binding Rossmann-like Domain"/>
    <property type="match status" value="1"/>
</dbReference>
<sequence>MHFNINRRHFLKNSSATLALATMGDYGLDLFHREKNWRVGLIGCGWYGKSDLARLMQVAPVEVVALCDVDQHHLAEAVELVNSRIQPSKLPQTYRDYRNMLANHEFDLVLIGTPDHWHALTMIDAVKAGAHVYVQKPTGVDVIESESMLAAARKYNRIVQVGTQRRSTPHLIEAKEKVVDAGLLGKVAYVEMFCYYHMRANGNPSVTPVPDFLDYDLWTGPAPLRPYDKLPHRGWWRTFMEYSNGIIGDMGVHMFDTVRWMLNLDWPERIYSTGGILVQKDGKSNTPDTQTATFEYPNLKCVWNHRSWGNSVDAEYPWGFKIYGEKGTLAGSVHKYNFTPRGEGKVVHGDVLYEKEEFPEDVTESHNELHVAPATRRHMLNFIAAVDAGRKPVADIREGHISSASCILGNLSMELGRALEYDAGQRVVKDDAEATGLLRRKYRGAWIHP</sequence>
<evidence type="ECO:0000259" key="1">
    <source>
        <dbReference type="Pfam" id="PF01408"/>
    </source>
</evidence>
<keyword evidence="4" id="KW-1185">Reference proteome</keyword>
<dbReference type="Gene3D" id="3.30.360.10">
    <property type="entry name" value="Dihydrodipicolinate Reductase, domain 2"/>
    <property type="match status" value="1"/>
</dbReference>
<feature type="domain" description="Gfo/Idh/MocA-like oxidoreductase C-terminal" evidence="2">
    <location>
        <begin position="229"/>
        <end position="417"/>
    </location>
</feature>
<dbReference type="RefSeq" id="WP_222578884.1">
    <property type="nucleotide sequence ID" value="NZ_JAHVHU010000004.1"/>
</dbReference>
<dbReference type="InterPro" id="IPR036291">
    <property type="entry name" value="NAD(P)-bd_dom_sf"/>
</dbReference>
<dbReference type="InterPro" id="IPR050463">
    <property type="entry name" value="Gfo/Idh/MocA_oxidrdct_glycsds"/>
</dbReference>
<dbReference type="SUPFAM" id="SSF55347">
    <property type="entry name" value="Glyceraldehyde-3-phosphate dehydrogenase-like, C-terminal domain"/>
    <property type="match status" value="1"/>
</dbReference>
<organism evidence="3 4">
    <name type="scientific">Membranihabitans marinus</name>
    <dbReference type="NCBI Taxonomy" id="1227546"/>
    <lineage>
        <taxon>Bacteria</taxon>
        <taxon>Pseudomonadati</taxon>
        <taxon>Bacteroidota</taxon>
        <taxon>Saprospiria</taxon>
        <taxon>Saprospirales</taxon>
        <taxon>Saprospiraceae</taxon>
        <taxon>Membranihabitans</taxon>
    </lineage>
</organism>
<evidence type="ECO:0000259" key="2">
    <source>
        <dbReference type="Pfam" id="PF02894"/>
    </source>
</evidence>